<protein>
    <submittedName>
        <fullName evidence="4">PEP-CTERM protein-sorting domain-containing protein</fullName>
    </submittedName>
</protein>
<dbReference type="InterPro" id="IPR011050">
    <property type="entry name" value="Pectin_lyase_fold/virulence"/>
</dbReference>
<accession>A0A1T4Y031</accession>
<dbReference type="Pfam" id="PF12951">
    <property type="entry name" value="PATR"/>
    <property type="match status" value="10"/>
</dbReference>
<dbReference type="EMBL" id="FUYE01000006">
    <property type="protein sequence ID" value="SKA95136.1"/>
    <property type="molecule type" value="Genomic_DNA"/>
</dbReference>
<keyword evidence="5" id="KW-1185">Reference proteome</keyword>
<dbReference type="InterPro" id="IPR012332">
    <property type="entry name" value="Autotransporter_pectin_lyase_C"/>
</dbReference>
<keyword evidence="1 3" id="KW-0732">Signal</keyword>
<name>A0A1T4Y031_9BACT</name>
<evidence type="ECO:0000313" key="5">
    <source>
        <dbReference type="Proteomes" id="UP000190774"/>
    </source>
</evidence>
<evidence type="ECO:0000256" key="1">
    <source>
        <dbReference type="ARBA" id="ARBA00022729"/>
    </source>
</evidence>
<dbReference type="Proteomes" id="UP000190774">
    <property type="component" value="Unassembled WGS sequence"/>
</dbReference>
<dbReference type="InterPro" id="IPR013425">
    <property type="entry name" value="Autotrns_rpt"/>
</dbReference>
<keyword evidence="2" id="KW-1133">Transmembrane helix</keyword>
<proteinExistence type="predicted"/>
<dbReference type="OrthoDB" id="199826at2"/>
<organism evidence="4 5">
    <name type="scientific">Prosthecobacter debontii</name>
    <dbReference type="NCBI Taxonomy" id="48467"/>
    <lineage>
        <taxon>Bacteria</taxon>
        <taxon>Pseudomonadati</taxon>
        <taxon>Verrucomicrobiota</taxon>
        <taxon>Verrucomicrobiia</taxon>
        <taxon>Verrucomicrobiales</taxon>
        <taxon>Verrucomicrobiaceae</taxon>
        <taxon>Prosthecobacter</taxon>
    </lineage>
</organism>
<dbReference type="SUPFAM" id="SSF51126">
    <property type="entry name" value="Pectin lyase-like"/>
    <property type="match status" value="5"/>
</dbReference>
<dbReference type="NCBIfam" id="TIGR02595">
    <property type="entry name" value="PEP_CTERM"/>
    <property type="match status" value="1"/>
</dbReference>
<feature type="signal peptide" evidence="3">
    <location>
        <begin position="1"/>
        <end position="26"/>
    </location>
</feature>
<feature type="transmembrane region" description="Helical" evidence="2">
    <location>
        <begin position="2316"/>
        <end position="2341"/>
    </location>
</feature>
<dbReference type="InterPro" id="IPR013424">
    <property type="entry name" value="Ice-binding_C"/>
</dbReference>
<dbReference type="RefSeq" id="WP_078813492.1">
    <property type="nucleotide sequence ID" value="NZ_FUYE01000006.1"/>
</dbReference>
<dbReference type="Gene3D" id="2.160.20.20">
    <property type="match status" value="1"/>
</dbReference>
<keyword evidence="2" id="KW-0812">Transmembrane</keyword>
<dbReference type="STRING" id="48467.SAMN02745166_02286"/>
<gene>
    <name evidence="4" type="ORF">SAMN02745166_02286</name>
</gene>
<evidence type="ECO:0000313" key="4">
    <source>
        <dbReference type="EMBL" id="SKA95136.1"/>
    </source>
</evidence>
<dbReference type="NCBIfam" id="TIGR02601">
    <property type="entry name" value="autotrns_rpt"/>
    <property type="match status" value="9"/>
</dbReference>
<evidence type="ECO:0000256" key="2">
    <source>
        <dbReference type="SAM" id="Phobius"/>
    </source>
</evidence>
<reference evidence="5" key="1">
    <citation type="submission" date="2017-02" db="EMBL/GenBank/DDBJ databases">
        <authorList>
            <person name="Varghese N."/>
            <person name="Submissions S."/>
        </authorList>
    </citation>
    <scope>NUCLEOTIDE SEQUENCE [LARGE SCALE GENOMIC DNA]</scope>
    <source>
        <strain evidence="5">ATCC 700200</strain>
    </source>
</reference>
<keyword evidence="2" id="KW-0472">Membrane</keyword>
<evidence type="ECO:0000256" key="3">
    <source>
        <dbReference type="SAM" id="SignalP"/>
    </source>
</evidence>
<sequence>MKSKSFRLGFALSTLFITLAAVPLQAQSVWNVTNGNWNTAASWLPASVPVSSNTLQVRFNATSGSYTSTNNIGAMTLNRLTVNNTGTNTITLAGTLANAFTFAGTDPTLDITGTMRFTGFMAGSATITKIGSGTFIHDSDNAGFTGTIIINEGRFSNWGGTSSTALTNNFNPVSIVVNNGGVYQFGNAGAGDPNLPNTTYITLNEGGQVSWQESQTLGGIHLLGGNLDLNAGNITPSGATALNWTHGTLTGNANSGAAYAVSGTSAINKTTTGTVTLSGATSITTSGGINLMEGRIIMNHAVNLGSSPLTFGSTGTTGTLEYRGATASRGGNLVRAADGTGVIEVTQDTTILTLSGANSGAGLLQKTGAGTLHLTGTLGATGDTQVSAGTLRVNPVSSTGGFIVDTGAILAVNLGSATTTFDVPTLILEDNATLSLELNRTTLPNQTLVNVRSLFLMDNSFTLNVTNAQNFATGTYTLLDYTGFGIGSGIDLKLSGRTLGNLIYDELGTRIQLEITGTDSLKWTGATDGVWDVGTAANVGGTQNWQLMTGGTATNFIQTDNIRFDDTATRYAVQLNSSVAPTALTVTGATDYTFSGTGKITGTTSLAKTGTGILTLATDNDYMGGTSINGGGIILGNGGTTGSVVGSVALTSSIFGFNRSEDFTFENTLTLSGTNTLRQNGTGTATVNSALSFGSATLNFDGTGTWDQVGRITGTGIINKNGSGQLNLLGLSSFTGTLNINGGVVQLTDRGASGDLNAASIVVNNGTTFIFGPDGNPDLPSNTMITINTGGLYEIRTGESYGGIVLNGGEYRAITSSNTGVNTGAEAGTAGRVVYDFRSGRATTAITGTGNGGILNQSGGGVLAKTTSGTVTLEAGVTMASSLDVQIKEGTLAMVSSAVPATGTAVVSGGANAAFTFGGTGTQGTLRIDGAGTPTTSRSIVLTGNGGVVNVVETDTALTFTGAISGNGPLVKTGLGALNLQGALNSTALTTASAGTLRLKPGTAAGGFAAETGAVLAISNTATPATMILPSLTLADASTLQFELASSTTPGVALMQVTGSNGFSFSGSPVFRLTNSQAFSNGLFTLLDYSGTAISSGLTLRFEGRTSGNLVYDTANTQIQVNITGTDSVKWTGSVNSVWDTGTDPSVGGTFNWQLINAGTATNFITKDIVRFDDTATNRSVQIPGTVSPLSVTVDASNDYTFTGAGKISGTAVLSKTGTGTLILATANDYTGGTTVSGGTLQLGNGGTGGSVTGAISLTDSTLAFNRSDTFTFNNALTLNGTNTIKQIGSGATMNFNSVLTLGTNTLNLDIDGVFNMSAGLDGTGIINKNGSGHLYLLGNHNFAGTLNINGGIVQLTDRGAAGDFDAVSIVVNNTGTFIFGPDNNPDLPSTTFITINAGGRFEIHTGESYGGFTLNGGVYHATAGSTGAAVNVGDVIFDLRSGEMTTTSAGAIGQGGGGWVAKTTSGTVTIQSGITFTSATPIRFQEGTLAMPVSSLPTAGSAIVTGGAIAGFDFGSATTQGTLQIQGAGSTSSSRPITLAAGGGRVDIVEAGTTLTFTGAISGNGPLVKAGAGELNLNGALNATGLTTAEAGVLRVLPGTAAGGFATQSGATLAVVNPGSSSFTTPSLSLAGGSTIRFELNSNTLPTTPFINITDSNGLTWNGAGQVVLRLNNTQPFSTGLYTLLDYAGTGITSGFALEIEGRSTGTLVYDTTGTTVSADVTQGEIVVWKGTQNSTWDAGSAVNVGGTMNWQTLDTSATTNFIQADRVLFDDTPNSIVVNLVGELRPTDVVVEATSNYYFNGTGSITGSGRFEKASSGTLQLTGDHTYTGGTTISGGVMQLGNGGTTGSITGNIALSGGGLVIHRSDTYSLAGNIDISANSTPAIDAPGALRIIGSGDVNQTGIISGAATRAIQMDGTGTLYLKSGNTYTGLTIINSGTVSVNGTTGLGALSADVYINGGTLQLTASNFGAVNNTTGRIVTVGPNGATFDFQSNQNFSGNGFTGTGNVVKTGNGRWGVGSNASTFTGELLISQGSLLMTSAQLNGAKKLTVADGAQFIIDDDTAGTWSLAGGKFYLNGDGGGEGALRQFTSSTTTANNTFTTTFDREFVLGSARTLISTESVNGTIHVTDIISGVGGLAKQGIGTLRLAGAGSTYTGGTVVESGTLWISNTAGSGTGSGTVLVKSGASLIGTGDISGDTTIQSGGCIQGGTAANRGNFDFLSGLTLESGSLADFRLLGNNATDRLTAGTLTLETGSILRLYLGYTPEAGDTFNILDWTSLGSGNDSNWVDNIDFTNALLPDTLGWDTSLFNSQGVLSVVLLVPEPSRVLFLLIGCLGLIFRRRR</sequence>
<feature type="chain" id="PRO_5012323577" evidence="3">
    <location>
        <begin position="27"/>
        <end position="2345"/>
    </location>
</feature>